<feature type="transmembrane region" description="Helical" evidence="2">
    <location>
        <begin position="98"/>
        <end position="121"/>
    </location>
</feature>
<gene>
    <name evidence="3" type="ORF">CHLRE_17g734596v5</name>
</gene>
<keyword evidence="2" id="KW-1133">Transmembrane helix</keyword>
<dbReference type="RefSeq" id="XP_001692939.1">
    <property type="nucleotide sequence ID" value="XM_001692887.2"/>
</dbReference>
<dbReference type="Gramene" id="PNW70806">
    <property type="protein sequence ID" value="PNW70806"/>
    <property type="gene ID" value="CHLRE_17g734596v5"/>
</dbReference>
<keyword evidence="2" id="KW-0472">Membrane</keyword>
<dbReference type="KEGG" id="cre:CHLRE_17g734596v5"/>
<evidence type="ECO:0000256" key="2">
    <source>
        <dbReference type="SAM" id="Phobius"/>
    </source>
</evidence>
<evidence type="ECO:0000313" key="4">
    <source>
        <dbReference type="Proteomes" id="UP000006906"/>
    </source>
</evidence>
<dbReference type="InParanoid" id="A8IW52"/>
<dbReference type="HOGENOM" id="CLU_1206300_0_0_1"/>
<feature type="region of interest" description="Disordered" evidence="1">
    <location>
        <begin position="176"/>
        <end position="195"/>
    </location>
</feature>
<feature type="region of interest" description="Disordered" evidence="1">
    <location>
        <begin position="132"/>
        <end position="154"/>
    </location>
</feature>
<feature type="transmembrane region" description="Helical" evidence="2">
    <location>
        <begin position="50"/>
        <end position="77"/>
    </location>
</feature>
<proteinExistence type="predicted"/>
<dbReference type="AlphaFoldDB" id="A8IW52"/>
<dbReference type="EMBL" id="CM008978">
    <property type="protein sequence ID" value="PNW70806.1"/>
    <property type="molecule type" value="Genomic_DNA"/>
</dbReference>
<feature type="transmembrane region" description="Helical" evidence="2">
    <location>
        <begin position="24"/>
        <end position="44"/>
    </location>
</feature>
<organism evidence="3 4">
    <name type="scientific">Chlamydomonas reinhardtii</name>
    <name type="common">Chlamydomonas smithii</name>
    <dbReference type="NCBI Taxonomy" id="3055"/>
    <lineage>
        <taxon>Eukaryota</taxon>
        <taxon>Viridiplantae</taxon>
        <taxon>Chlorophyta</taxon>
        <taxon>core chlorophytes</taxon>
        <taxon>Chlorophyceae</taxon>
        <taxon>CS clade</taxon>
        <taxon>Chlamydomonadales</taxon>
        <taxon>Chlamydomonadaceae</taxon>
        <taxon>Chlamydomonas</taxon>
    </lineage>
</organism>
<dbReference type="Proteomes" id="UP000006906">
    <property type="component" value="Chromosome 17"/>
</dbReference>
<keyword evidence="4" id="KW-1185">Reference proteome</keyword>
<dbReference type="GeneID" id="5718625"/>
<keyword evidence="2" id="KW-0812">Transmembrane</keyword>
<evidence type="ECO:0000313" key="3">
    <source>
        <dbReference type="EMBL" id="PNW70806.1"/>
    </source>
</evidence>
<dbReference type="OrthoDB" id="534768at2759"/>
<sequence length="230" mass="24323">MQLGLSLTGGPGAPAAFQGPRASYVALSAITTIGLTLLTSIWIYSDGVSAVIALMGLLSIYLASSELLVLFTVFSSASVIIDIIRLSVSTHHLTRGRGWLLFFAILEMLCKVAGAVLAWSLHRSSTQGEVPYQPVSSSAGAHHQGGAGGGSGAAGGYGQMPSADPFAGYHRHSRTRCTRRCPPRTNLSPLASPHPWHTYESATTSKLHPSRWTILVPDAAPQFLVQQVCD</sequence>
<accession>A8IW52</accession>
<reference evidence="3 4" key="1">
    <citation type="journal article" date="2007" name="Science">
        <title>The Chlamydomonas genome reveals the evolution of key animal and plant functions.</title>
        <authorList>
            <person name="Merchant S.S."/>
            <person name="Prochnik S.E."/>
            <person name="Vallon O."/>
            <person name="Harris E.H."/>
            <person name="Karpowicz S.J."/>
            <person name="Witman G.B."/>
            <person name="Terry A."/>
            <person name="Salamov A."/>
            <person name="Fritz-Laylin L.K."/>
            <person name="Marechal-Drouard L."/>
            <person name="Marshall W.F."/>
            <person name="Qu L.H."/>
            <person name="Nelson D.R."/>
            <person name="Sanderfoot A.A."/>
            <person name="Spalding M.H."/>
            <person name="Kapitonov V.V."/>
            <person name="Ren Q."/>
            <person name="Ferris P."/>
            <person name="Lindquist E."/>
            <person name="Shapiro H."/>
            <person name="Lucas S.M."/>
            <person name="Grimwood J."/>
            <person name="Schmutz J."/>
            <person name="Cardol P."/>
            <person name="Cerutti H."/>
            <person name="Chanfreau G."/>
            <person name="Chen C.L."/>
            <person name="Cognat V."/>
            <person name="Croft M.T."/>
            <person name="Dent R."/>
            <person name="Dutcher S."/>
            <person name="Fernandez E."/>
            <person name="Fukuzawa H."/>
            <person name="Gonzalez-Ballester D."/>
            <person name="Gonzalez-Halphen D."/>
            <person name="Hallmann A."/>
            <person name="Hanikenne M."/>
            <person name="Hippler M."/>
            <person name="Inwood W."/>
            <person name="Jabbari K."/>
            <person name="Kalanon M."/>
            <person name="Kuras R."/>
            <person name="Lefebvre P.A."/>
            <person name="Lemaire S.D."/>
            <person name="Lobanov A.V."/>
            <person name="Lohr M."/>
            <person name="Manuell A."/>
            <person name="Meier I."/>
            <person name="Mets L."/>
            <person name="Mittag M."/>
            <person name="Mittelmeier T."/>
            <person name="Moroney J.V."/>
            <person name="Moseley J."/>
            <person name="Napoli C."/>
            <person name="Nedelcu A.M."/>
            <person name="Niyogi K."/>
            <person name="Novoselov S.V."/>
            <person name="Paulsen I.T."/>
            <person name="Pazour G."/>
            <person name="Purton S."/>
            <person name="Ral J.P."/>
            <person name="Riano-Pachon D.M."/>
            <person name="Riekhof W."/>
            <person name="Rymarquis L."/>
            <person name="Schroda M."/>
            <person name="Stern D."/>
            <person name="Umen J."/>
            <person name="Willows R."/>
            <person name="Wilson N."/>
            <person name="Zimmer S.L."/>
            <person name="Allmer J."/>
            <person name="Balk J."/>
            <person name="Bisova K."/>
            <person name="Chen C.J."/>
            <person name="Elias M."/>
            <person name="Gendler K."/>
            <person name="Hauser C."/>
            <person name="Lamb M.R."/>
            <person name="Ledford H."/>
            <person name="Long J.C."/>
            <person name="Minagawa J."/>
            <person name="Page M.D."/>
            <person name="Pan J."/>
            <person name="Pootakham W."/>
            <person name="Roje S."/>
            <person name="Rose A."/>
            <person name="Stahlberg E."/>
            <person name="Terauchi A.M."/>
            <person name="Yang P."/>
            <person name="Ball S."/>
            <person name="Bowler C."/>
            <person name="Dieckmann C.L."/>
            <person name="Gladyshev V.N."/>
            <person name="Green P."/>
            <person name="Jorgensen R."/>
            <person name="Mayfield S."/>
            <person name="Mueller-Roeber B."/>
            <person name="Rajamani S."/>
            <person name="Sayre R.T."/>
            <person name="Brokstein P."/>
            <person name="Dubchak I."/>
            <person name="Goodstein D."/>
            <person name="Hornick L."/>
            <person name="Huang Y.W."/>
            <person name="Jhaveri J."/>
            <person name="Luo Y."/>
            <person name="Martinez D."/>
            <person name="Ngau W.C."/>
            <person name="Otillar B."/>
            <person name="Poliakov A."/>
            <person name="Porter A."/>
            <person name="Szajkowski L."/>
            <person name="Werner G."/>
            <person name="Zhou K."/>
            <person name="Grigoriev I.V."/>
            <person name="Rokhsar D.S."/>
            <person name="Grossman A.R."/>
        </authorList>
    </citation>
    <scope>NUCLEOTIDE SEQUENCE [LARGE SCALE GENOMIC DNA]</scope>
    <source>
        <strain evidence="4">CC-503</strain>
    </source>
</reference>
<evidence type="ECO:0000256" key="1">
    <source>
        <dbReference type="SAM" id="MobiDB-lite"/>
    </source>
</evidence>
<protein>
    <submittedName>
        <fullName evidence="3">Uncharacterized protein</fullName>
    </submittedName>
</protein>
<feature type="compositionally biased region" description="Gly residues" evidence="1">
    <location>
        <begin position="143"/>
        <end position="154"/>
    </location>
</feature>
<name>A8IW52_CHLRE</name>
<dbReference type="PaxDb" id="3055-EDP03508"/>